<feature type="binding site" evidence="1 2">
    <location>
        <position position="12"/>
    </location>
    <ligand>
        <name>Zn(2+)</name>
        <dbReference type="ChEBI" id="CHEBI:29105"/>
    </ligand>
</feature>
<dbReference type="InterPro" id="IPR019489">
    <property type="entry name" value="Clp_ATPase_C"/>
</dbReference>
<keyword evidence="1" id="KW-0547">Nucleotide-binding</keyword>
<dbReference type="PROSITE" id="PS51902">
    <property type="entry name" value="CLPX_ZB"/>
    <property type="match status" value="1"/>
</dbReference>
<dbReference type="AlphaFoldDB" id="A0A2Z4FPC2"/>
<comment type="function">
    <text evidence="1">ATP-dependent specificity component of the Clp protease. It directs the protease to specific substrates. Can perform chaperone functions in the absence of ClpP.</text>
</comment>
<dbReference type="SUPFAM" id="SSF57716">
    <property type="entry name" value="Glucocorticoid receptor-like (DNA-binding domain)"/>
    <property type="match status" value="1"/>
</dbReference>
<dbReference type="GO" id="GO:0046983">
    <property type="term" value="F:protein dimerization activity"/>
    <property type="evidence" value="ECO:0007669"/>
    <property type="project" value="UniProtKB-UniRule"/>
</dbReference>
<dbReference type="GO" id="GO:0051603">
    <property type="term" value="P:proteolysis involved in protein catabolic process"/>
    <property type="evidence" value="ECO:0007669"/>
    <property type="project" value="TreeGrafter"/>
</dbReference>
<dbReference type="OrthoDB" id="9804062at2"/>
<keyword evidence="3" id="KW-0645">Protease</keyword>
<keyword evidence="3" id="KW-0378">Hydrolase</keyword>
<dbReference type="SMART" id="SM00382">
    <property type="entry name" value="AAA"/>
    <property type="match status" value="1"/>
</dbReference>
<dbReference type="GO" id="GO:0051082">
    <property type="term" value="F:unfolded protein binding"/>
    <property type="evidence" value="ECO:0007669"/>
    <property type="project" value="UniProtKB-UniRule"/>
</dbReference>
<organism evidence="3 4">
    <name type="scientific">Bradymonas sediminis</name>
    <dbReference type="NCBI Taxonomy" id="1548548"/>
    <lineage>
        <taxon>Bacteria</taxon>
        <taxon>Deltaproteobacteria</taxon>
        <taxon>Bradymonadales</taxon>
        <taxon>Bradymonadaceae</taxon>
        <taxon>Bradymonas</taxon>
    </lineage>
</organism>
<keyword evidence="1 2" id="KW-0862">Zinc</keyword>
<dbReference type="NCBIfam" id="NF003745">
    <property type="entry name" value="PRK05342.1"/>
    <property type="match status" value="1"/>
</dbReference>
<dbReference type="InterPro" id="IPR059188">
    <property type="entry name" value="Znf_CLPX-like"/>
</dbReference>
<evidence type="ECO:0000313" key="4">
    <source>
        <dbReference type="Proteomes" id="UP000249799"/>
    </source>
</evidence>
<dbReference type="Proteomes" id="UP000249799">
    <property type="component" value="Chromosome"/>
</dbReference>
<dbReference type="PANTHER" id="PTHR48102">
    <property type="entry name" value="ATP-DEPENDENT CLP PROTEASE ATP-BINDING SUBUNIT CLPX-LIKE, MITOCHONDRIAL-RELATED"/>
    <property type="match status" value="1"/>
</dbReference>
<dbReference type="Pfam" id="PF07724">
    <property type="entry name" value="AAA_2"/>
    <property type="match status" value="1"/>
</dbReference>
<dbReference type="Pfam" id="PF06689">
    <property type="entry name" value="zf-C4_ClpX"/>
    <property type="match status" value="1"/>
</dbReference>
<dbReference type="KEGG" id="bsed:DN745_15985"/>
<dbReference type="HAMAP" id="MF_00175">
    <property type="entry name" value="ClpX"/>
    <property type="match status" value="1"/>
</dbReference>
<dbReference type="Gene3D" id="1.10.8.60">
    <property type="match status" value="1"/>
</dbReference>
<dbReference type="Gene3D" id="6.20.220.10">
    <property type="entry name" value="ClpX chaperone, C4-type zinc finger domain"/>
    <property type="match status" value="1"/>
</dbReference>
<name>A0A2Z4FPC2_9DELT</name>
<keyword evidence="1 2" id="KW-0143">Chaperone</keyword>
<comment type="similarity">
    <text evidence="1 2">Belongs to the ClpX chaperone family.</text>
</comment>
<evidence type="ECO:0000256" key="2">
    <source>
        <dbReference type="PROSITE-ProRule" id="PRU01250"/>
    </source>
</evidence>
<feature type="binding site" evidence="1 2">
    <location>
        <position position="37"/>
    </location>
    <ligand>
        <name>Zn(2+)</name>
        <dbReference type="ChEBI" id="CHEBI:29105"/>
    </ligand>
</feature>
<dbReference type="InterPro" id="IPR010603">
    <property type="entry name" value="Znf_CppX_C4"/>
</dbReference>
<feature type="binding site" evidence="1 2">
    <location>
        <position position="15"/>
    </location>
    <ligand>
        <name>Zn(2+)</name>
        <dbReference type="ChEBI" id="CHEBI:29105"/>
    </ligand>
</feature>
<dbReference type="Gene3D" id="3.40.50.300">
    <property type="entry name" value="P-loop containing nucleotide triphosphate hydrolases"/>
    <property type="match status" value="1"/>
</dbReference>
<dbReference type="GO" id="GO:0008233">
    <property type="term" value="F:peptidase activity"/>
    <property type="evidence" value="ECO:0007669"/>
    <property type="project" value="UniProtKB-KW"/>
</dbReference>
<comment type="subunit">
    <text evidence="1">Component of the ClpX-ClpP complex. Forms a hexameric ring that, in the presence of ATP, binds to fourteen ClpP subunits assembled into a disk-like structure with a central cavity, resembling the structure of eukaryotic proteasomes.</text>
</comment>
<proteinExistence type="inferred from homology"/>
<keyword evidence="1 3" id="KW-0067">ATP-binding</keyword>
<dbReference type="InterPro" id="IPR046425">
    <property type="entry name" value="ClpX_bact"/>
</dbReference>
<dbReference type="GO" id="GO:0051301">
    <property type="term" value="P:cell division"/>
    <property type="evidence" value="ECO:0007669"/>
    <property type="project" value="TreeGrafter"/>
</dbReference>
<dbReference type="Pfam" id="PF10431">
    <property type="entry name" value="ClpB_D2-small"/>
    <property type="match status" value="1"/>
</dbReference>
<dbReference type="GO" id="GO:0009376">
    <property type="term" value="C:HslUV protease complex"/>
    <property type="evidence" value="ECO:0007669"/>
    <property type="project" value="TreeGrafter"/>
</dbReference>
<dbReference type="InterPro" id="IPR050052">
    <property type="entry name" value="ATP-dep_Clp_protease_ClpX"/>
</dbReference>
<dbReference type="SMART" id="SM00994">
    <property type="entry name" value="zf-C4_ClpX"/>
    <property type="match status" value="1"/>
</dbReference>
<dbReference type="EMBL" id="CP030032">
    <property type="protein sequence ID" value="AWV90732.1"/>
    <property type="molecule type" value="Genomic_DNA"/>
</dbReference>
<dbReference type="SMART" id="SM01086">
    <property type="entry name" value="ClpB_D2-small"/>
    <property type="match status" value="1"/>
</dbReference>
<dbReference type="InterPro" id="IPR004487">
    <property type="entry name" value="Clp_protease_ATP-bd_su_ClpX"/>
</dbReference>
<dbReference type="SUPFAM" id="SSF52540">
    <property type="entry name" value="P-loop containing nucleoside triphosphate hydrolases"/>
    <property type="match status" value="1"/>
</dbReference>
<dbReference type="NCBIfam" id="TIGR00382">
    <property type="entry name" value="clpX"/>
    <property type="match status" value="1"/>
</dbReference>
<accession>A0A2Z4FPC2</accession>
<dbReference type="RefSeq" id="WP_111336352.1">
    <property type="nucleotide sequence ID" value="NZ_CP030032.1"/>
</dbReference>
<keyword evidence="4" id="KW-1185">Reference proteome</keyword>
<dbReference type="InterPro" id="IPR027417">
    <property type="entry name" value="P-loop_NTPase"/>
</dbReference>
<dbReference type="CDD" id="cd19497">
    <property type="entry name" value="RecA-like_ClpX"/>
    <property type="match status" value="1"/>
</dbReference>
<dbReference type="GO" id="GO:0140662">
    <property type="term" value="F:ATP-dependent protein folding chaperone"/>
    <property type="evidence" value="ECO:0007669"/>
    <property type="project" value="InterPro"/>
</dbReference>
<reference evidence="3 4" key="1">
    <citation type="submission" date="2018-06" db="EMBL/GenBank/DDBJ databases">
        <title>Lujinxingia sediminis gen. nov. sp. nov., a new facultative anaerobic member of the class Deltaproteobacteria, and proposal of Lujinxingaceae fam. nov.</title>
        <authorList>
            <person name="Guo L.-Y."/>
            <person name="Li C.-M."/>
            <person name="Wang S."/>
            <person name="Du Z.-J."/>
        </authorList>
    </citation>
    <scope>NUCLEOTIDE SEQUENCE [LARGE SCALE GENOMIC DNA]</scope>
    <source>
        <strain evidence="3 4">FA350</strain>
    </source>
</reference>
<dbReference type="InterPro" id="IPR003959">
    <property type="entry name" value="ATPase_AAA_core"/>
</dbReference>
<dbReference type="GO" id="GO:0016887">
    <property type="term" value="F:ATP hydrolysis activity"/>
    <property type="evidence" value="ECO:0007669"/>
    <property type="project" value="InterPro"/>
</dbReference>
<sequence length="423" mass="47524">MKPTDSNSKVRCSFCGKEARDVRKLIAGPKVHICDECVSLCREIIEEDRELTPAEKKGLEDMRPRQIKAFLDEHMVGQHLAKRVISVGVYNHYKRIMADELALETPDMFDEEDEGVELTKGNILMIGPTGSGKTMMAQSLAKKLDVPFTIADATSLTEAGYVGEDVENVIKNLWLAADRDVEAASRGIVCVDEIDKIAKGGASPSSTRDVGGEGVQQALLKMVESTEVMITPEGSRNRPQQEFIQVNTSNILFMCCGSFDGLADIIRRRLGEQRMGFGSEQKKQEMSTSEVLKHVRPHDLVKFGLIPEFVGRFPVIVTFDELDEDMLVDILWKPKNSLVKQYQKLLEMENVKLRFQDDAMVAIVREAIKRKTGARGLRSIIEEIMLDVMYELPSLENVRECVITAEVLTHKEKPMLVYEKKTA</sequence>
<gene>
    <name evidence="1" type="primary">clpX</name>
    <name evidence="3" type="ORF">DN745_15985</name>
</gene>
<dbReference type="InterPro" id="IPR038366">
    <property type="entry name" value="Znf_CppX_C4_sf"/>
</dbReference>
<dbReference type="GO" id="GO:0005524">
    <property type="term" value="F:ATP binding"/>
    <property type="evidence" value="ECO:0007669"/>
    <property type="project" value="UniProtKB-UniRule"/>
</dbReference>
<protein>
    <recommendedName>
        <fullName evidence="1">ATP-dependent Clp protease ATP-binding subunit ClpX</fullName>
    </recommendedName>
</protein>
<evidence type="ECO:0000256" key="1">
    <source>
        <dbReference type="HAMAP-Rule" id="MF_00175"/>
    </source>
</evidence>
<comment type="caution">
    <text evidence="1">Lacks conserved residue(s) required for the propagation of feature annotation.</text>
</comment>
<dbReference type="GO" id="GO:0008270">
    <property type="term" value="F:zinc ion binding"/>
    <property type="evidence" value="ECO:0007669"/>
    <property type="project" value="UniProtKB-UniRule"/>
</dbReference>
<keyword evidence="1 2" id="KW-0479">Metal-binding</keyword>
<feature type="binding site" evidence="1 2">
    <location>
        <position position="34"/>
    </location>
    <ligand>
        <name>Zn(2+)</name>
        <dbReference type="ChEBI" id="CHEBI:29105"/>
    </ligand>
</feature>
<dbReference type="InterPro" id="IPR003593">
    <property type="entry name" value="AAA+_ATPase"/>
</dbReference>
<dbReference type="PANTHER" id="PTHR48102:SF7">
    <property type="entry name" value="ATP-DEPENDENT CLP PROTEASE ATP-BINDING SUBUNIT CLPX-LIKE, MITOCHONDRIAL"/>
    <property type="match status" value="1"/>
</dbReference>
<evidence type="ECO:0000313" key="3">
    <source>
        <dbReference type="EMBL" id="AWV90732.1"/>
    </source>
</evidence>
<dbReference type="FunFam" id="1.10.8.60:FF:000002">
    <property type="entry name" value="ATP-dependent Clp protease ATP-binding subunit ClpX"/>
    <property type="match status" value="1"/>
</dbReference>